<accession>A0A1I0SJ62</accession>
<evidence type="ECO:0000313" key="1">
    <source>
        <dbReference type="EMBL" id="MWK54937.1"/>
    </source>
</evidence>
<organism evidence="1 2">
    <name type="scientific">Metapseudomonas otitidis</name>
    <dbReference type="NCBI Taxonomy" id="319939"/>
    <lineage>
        <taxon>Bacteria</taxon>
        <taxon>Pseudomonadati</taxon>
        <taxon>Pseudomonadota</taxon>
        <taxon>Gammaproteobacteria</taxon>
        <taxon>Pseudomonadales</taxon>
        <taxon>Pseudomonadaceae</taxon>
        <taxon>Metapseudomonas</taxon>
    </lineage>
</organism>
<dbReference type="Proteomes" id="UP000461288">
    <property type="component" value="Unassembled WGS sequence"/>
</dbReference>
<dbReference type="RefSeq" id="WP_074967069.1">
    <property type="nucleotide sequence ID" value="NZ_BQHX01000005.1"/>
</dbReference>
<comment type="caution">
    <text evidence="1">The sequence shown here is derived from an EMBL/GenBank/DDBJ whole genome shotgun (WGS) entry which is preliminary data.</text>
</comment>
<reference evidence="1 2" key="1">
    <citation type="submission" date="2019-12" db="EMBL/GenBank/DDBJ databases">
        <title>Draft genome sequence of Pseudomonas otitidis recovered from a chicken carcass.</title>
        <authorList>
            <person name="Vieira T.R."/>
            <person name="Oliviera E.F.C."/>
            <person name="Silva N.M.V."/>
            <person name="Sambrano G.E."/>
            <person name="Cibulski S.P."/>
            <person name="Cardoso M.R.I."/>
        </authorList>
    </citation>
    <scope>NUCLEOTIDE SEQUENCE [LARGE SCALE GENOMIC DNA]</scope>
    <source>
        <strain evidence="1 2">25_K</strain>
    </source>
</reference>
<evidence type="ECO:0000313" key="2">
    <source>
        <dbReference type="Proteomes" id="UP000461288"/>
    </source>
</evidence>
<name>A0A1I0SJ62_9GAMM</name>
<dbReference type="EMBL" id="WTFN01000005">
    <property type="protein sequence ID" value="MWK54937.1"/>
    <property type="molecule type" value="Genomic_DNA"/>
</dbReference>
<proteinExistence type="predicted"/>
<protein>
    <submittedName>
        <fullName evidence="1">Uncharacterized protein</fullName>
    </submittedName>
</protein>
<dbReference type="AlphaFoldDB" id="A0A1I0SJ62"/>
<sequence length="75" mass="8516">MGNPIPTLKVILILTIAVDMFWFGDRLLSIFGFSFYEILPDKLISLIAMMSNALMILFNVLLIGLLSRLQLKDEN</sequence>
<gene>
    <name evidence="1" type="ORF">GO594_03015</name>
</gene>